<dbReference type="InterPro" id="IPR008969">
    <property type="entry name" value="CarboxyPept-like_regulatory"/>
</dbReference>
<keyword evidence="5 10" id="KW-0812">Transmembrane</keyword>
<name>A0A495IZE0_9SPHI</name>
<dbReference type="InterPro" id="IPR011662">
    <property type="entry name" value="Secretin/TonB_short_N"/>
</dbReference>
<evidence type="ECO:0000256" key="9">
    <source>
        <dbReference type="ARBA" id="ARBA00023237"/>
    </source>
</evidence>
<keyword evidence="14" id="KW-1185">Reference proteome</keyword>
<dbReference type="NCBIfam" id="TIGR04057">
    <property type="entry name" value="SusC_RagA_signa"/>
    <property type="match status" value="1"/>
</dbReference>
<evidence type="ECO:0000256" key="6">
    <source>
        <dbReference type="ARBA" id="ARBA00023004"/>
    </source>
</evidence>
<proteinExistence type="inferred from homology"/>
<evidence type="ECO:0000256" key="4">
    <source>
        <dbReference type="ARBA" id="ARBA00022496"/>
    </source>
</evidence>
<evidence type="ECO:0000256" key="1">
    <source>
        <dbReference type="ARBA" id="ARBA00004571"/>
    </source>
</evidence>
<evidence type="ECO:0000256" key="8">
    <source>
        <dbReference type="ARBA" id="ARBA00023136"/>
    </source>
</evidence>
<dbReference type="OrthoDB" id="9768177at2"/>
<dbReference type="SUPFAM" id="SSF56935">
    <property type="entry name" value="Porins"/>
    <property type="match status" value="1"/>
</dbReference>
<organism evidence="13 14">
    <name type="scientific">Mucilaginibacter gracilis</name>
    <dbReference type="NCBI Taxonomy" id="423350"/>
    <lineage>
        <taxon>Bacteria</taxon>
        <taxon>Pseudomonadati</taxon>
        <taxon>Bacteroidota</taxon>
        <taxon>Sphingobacteriia</taxon>
        <taxon>Sphingobacteriales</taxon>
        <taxon>Sphingobacteriaceae</taxon>
        <taxon>Mucilaginibacter</taxon>
    </lineage>
</organism>
<gene>
    <name evidence="13" type="ORF">BDD43_2253</name>
</gene>
<feature type="domain" description="Secretin/TonB short N-terminal" evidence="12">
    <location>
        <begin position="68"/>
        <end position="118"/>
    </location>
</feature>
<dbReference type="InterPro" id="IPR036942">
    <property type="entry name" value="Beta-barrel_TonB_sf"/>
</dbReference>
<dbReference type="Gene3D" id="2.40.170.20">
    <property type="entry name" value="TonB-dependent receptor, beta-barrel domain"/>
    <property type="match status" value="1"/>
</dbReference>
<dbReference type="EMBL" id="RBKU01000001">
    <property type="protein sequence ID" value="RKR82086.1"/>
    <property type="molecule type" value="Genomic_DNA"/>
</dbReference>
<keyword evidence="6" id="KW-0408">Iron</keyword>
<dbReference type="InterPro" id="IPR023996">
    <property type="entry name" value="TonB-dep_OMP_SusC/RagA"/>
</dbReference>
<evidence type="ECO:0000259" key="12">
    <source>
        <dbReference type="SMART" id="SM00965"/>
    </source>
</evidence>
<keyword evidence="2 10" id="KW-0813">Transport</keyword>
<dbReference type="Gene3D" id="2.170.130.10">
    <property type="entry name" value="TonB-dependent receptor, plug domain"/>
    <property type="match status" value="1"/>
</dbReference>
<dbReference type="SUPFAM" id="SSF49464">
    <property type="entry name" value="Carboxypeptidase regulatory domain-like"/>
    <property type="match status" value="1"/>
</dbReference>
<evidence type="ECO:0000256" key="7">
    <source>
        <dbReference type="ARBA" id="ARBA00023077"/>
    </source>
</evidence>
<evidence type="ECO:0000256" key="10">
    <source>
        <dbReference type="PROSITE-ProRule" id="PRU01360"/>
    </source>
</evidence>
<evidence type="ECO:0000313" key="13">
    <source>
        <dbReference type="EMBL" id="RKR82086.1"/>
    </source>
</evidence>
<keyword evidence="4" id="KW-0410">Iron transport</keyword>
<dbReference type="InterPro" id="IPR000531">
    <property type="entry name" value="Beta-barrel_TonB"/>
</dbReference>
<dbReference type="Pfam" id="PF07660">
    <property type="entry name" value="STN"/>
    <property type="match status" value="1"/>
</dbReference>
<dbReference type="Gene3D" id="3.55.50.30">
    <property type="match status" value="1"/>
</dbReference>
<dbReference type="Pfam" id="PF07715">
    <property type="entry name" value="Plug"/>
    <property type="match status" value="1"/>
</dbReference>
<keyword evidence="7 11" id="KW-0798">TonB box</keyword>
<accession>A0A495IZE0</accession>
<dbReference type="GO" id="GO:0006826">
    <property type="term" value="P:iron ion transport"/>
    <property type="evidence" value="ECO:0007669"/>
    <property type="project" value="UniProtKB-KW"/>
</dbReference>
<evidence type="ECO:0000256" key="11">
    <source>
        <dbReference type="RuleBase" id="RU003357"/>
    </source>
</evidence>
<keyword evidence="9 10" id="KW-0998">Cell outer membrane</keyword>
<evidence type="ECO:0000313" key="14">
    <source>
        <dbReference type="Proteomes" id="UP000268007"/>
    </source>
</evidence>
<dbReference type="Proteomes" id="UP000268007">
    <property type="component" value="Unassembled WGS sequence"/>
</dbReference>
<comment type="caution">
    <text evidence="13">The sequence shown here is derived from an EMBL/GenBank/DDBJ whole genome shotgun (WGS) entry which is preliminary data.</text>
</comment>
<dbReference type="GO" id="GO:0009279">
    <property type="term" value="C:cell outer membrane"/>
    <property type="evidence" value="ECO:0007669"/>
    <property type="project" value="UniProtKB-SubCell"/>
</dbReference>
<dbReference type="Pfam" id="PF13715">
    <property type="entry name" value="CarbopepD_reg_2"/>
    <property type="match status" value="1"/>
</dbReference>
<comment type="similarity">
    <text evidence="10 11">Belongs to the TonB-dependent receptor family.</text>
</comment>
<dbReference type="Pfam" id="PF00593">
    <property type="entry name" value="TonB_dep_Rec_b-barrel"/>
    <property type="match status" value="1"/>
</dbReference>
<dbReference type="SMART" id="SM00965">
    <property type="entry name" value="STN"/>
    <property type="match status" value="1"/>
</dbReference>
<evidence type="ECO:0000256" key="3">
    <source>
        <dbReference type="ARBA" id="ARBA00022452"/>
    </source>
</evidence>
<keyword evidence="3 10" id="KW-1134">Transmembrane beta strand</keyword>
<dbReference type="PROSITE" id="PS52016">
    <property type="entry name" value="TONB_DEPENDENT_REC_3"/>
    <property type="match status" value="1"/>
</dbReference>
<evidence type="ECO:0000256" key="2">
    <source>
        <dbReference type="ARBA" id="ARBA00022448"/>
    </source>
</evidence>
<comment type="subcellular location">
    <subcellularLocation>
        <location evidence="1 10">Cell outer membrane</location>
        <topology evidence="1 10">Multi-pass membrane protein</topology>
    </subcellularLocation>
</comment>
<dbReference type="InterPro" id="IPR023997">
    <property type="entry name" value="TonB-dep_OMP_SusC/RagA_CS"/>
</dbReference>
<dbReference type="InterPro" id="IPR037066">
    <property type="entry name" value="Plug_dom_sf"/>
</dbReference>
<dbReference type="InterPro" id="IPR012910">
    <property type="entry name" value="Plug_dom"/>
</dbReference>
<dbReference type="AlphaFoldDB" id="A0A495IZE0"/>
<evidence type="ECO:0000256" key="5">
    <source>
        <dbReference type="ARBA" id="ARBA00022692"/>
    </source>
</evidence>
<dbReference type="InterPro" id="IPR039426">
    <property type="entry name" value="TonB-dep_rcpt-like"/>
</dbReference>
<protein>
    <submittedName>
        <fullName evidence="13">TonB-linked SusC/RagA family outer membrane protein</fullName>
    </submittedName>
</protein>
<keyword evidence="4" id="KW-0406">Ion transport</keyword>
<reference evidence="13 14" key="1">
    <citation type="submission" date="2018-10" db="EMBL/GenBank/DDBJ databases">
        <title>Genomic Encyclopedia of Archaeal and Bacterial Type Strains, Phase II (KMG-II): from individual species to whole genera.</title>
        <authorList>
            <person name="Goeker M."/>
        </authorList>
    </citation>
    <scope>NUCLEOTIDE SEQUENCE [LARGE SCALE GENOMIC DNA]</scope>
    <source>
        <strain evidence="13 14">DSM 18602</strain>
    </source>
</reference>
<sequence length="1175" mass="130933">MHLNLRVKDACMKRSYAPQILKVMKLTVLLITLACLQVSAKVYSQINISKKNMPLVEALNTIQQQSGYTFFYKAKLVEPIKVDVNLHNATIQQAMTQLLEGKALSFEIIDKTITIKPVEKRDVRKEITASLEPIEVKGRVTDTTGLSLPGASLKSKLTNKSYVTDNQGGFVLNAEVGDEITISFIGYTSQVFIVAKDMPFQNVILHVSSSRLNEVVVSTGYQQLVKENATGSFTYIDNKLINRSVGTDILSRLDGVTSGVIFNKTFNKTNLSSSSNGGDPGISIRGRSTLFANTEPLVVLDNFPYDGDLNNINPNDVESITILKDAAAASIWGVRAGNGVIVITTKKGKLNSGPKVSLNTSITVADKPNLNAVPQMSSKDFIEMEKFWFDNGKYDVYLNFLPFVNQTPAVDILNDEKKGILTASQANSQLQALGKINANDAYDKYFLRNSVNQQYSLSISGGSENNQYYIGGGFDKDISGQIANSFKRYSLTVNNSYNLMHNRLTLGMSLFFTNSNSISNSDPYNIQYPYEQVVDNNGNALAVNRDFRKASKDALSNSGLLDWNYYPFNERLNHGNVTDLLDYRAGLQLNYKIIPKILNVNLNYQYQQGNSENNIIRGTDMYSTRLLINEYAQINPSGLITYPIPLGAISSNSNSKYQSNTARLQFNYKQEFGAKNEFSMIAGSEIKDNNSFQRYSTLYGYNENNATNIPVDYFTYYNYSIGFNNSRIPYGGSQSGTIDRFFSYYANANYTYDRKYTLSASARKDESNLFGVNANNKGVPLYSVGLNYAISKESFYNVPLLPYLNIRLTDGYNGNLSKNLSAYTTATVLANQLSYYNTPIESIVNPPNPNLSWEKVNVINAGIDFGSKNNRISGSFDYYVKKGENLIGTSPVAPQTGVTIFTGNTASMITHGMDFQLNSINLRGEFSWTTNFLLNYVRDKVTKFNLPVGSNSLYVGSNYQNPFVGKPYSAIFAYPSTTLDDKGNPQGYLDGKLSEDYAGILNSTNPAELKYIGTASPTWFGSLRNNFAYQGFDLSMNISFKMGYYFRRGSFTSSNGGYQQADFEKRWQKSGDEKTTIVPALIYPDDGQRDLFFAGSDKLVVKGDHIRLQDIKLGYTFSGKHRHMPFNNLKLYAYVNNLGILWRANKLGIDPDYSGNSIYTVPNPRTYAMGLTADF</sequence>
<dbReference type="NCBIfam" id="TIGR04056">
    <property type="entry name" value="OMP_RagA_SusC"/>
    <property type="match status" value="1"/>
</dbReference>
<keyword evidence="8 10" id="KW-0472">Membrane</keyword>